<reference evidence="3" key="1">
    <citation type="submission" date="2011-12" db="EMBL/GenBank/DDBJ databases">
        <title>The complete genome of chromosome of Sulfobacillus acidophilus DSM 10332.</title>
        <authorList>
            <person name="Lucas S."/>
            <person name="Han J."/>
            <person name="Lapidus A."/>
            <person name="Bruce D."/>
            <person name="Goodwin L."/>
            <person name="Pitluck S."/>
            <person name="Peters L."/>
            <person name="Kyrpides N."/>
            <person name="Mavromatis K."/>
            <person name="Ivanova N."/>
            <person name="Mikhailova N."/>
            <person name="Chertkov O."/>
            <person name="Saunders E."/>
            <person name="Detter J.C."/>
            <person name="Tapia R."/>
            <person name="Han C."/>
            <person name="Land M."/>
            <person name="Hauser L."/>
            <person name="Markowitz V."/>
            <person name="Cheng J.-F."/>
            <person name="Hugenholtz P."/>
            <person name="Woyke T."/>
            <person name="Wu D."/>
            <person name="Pukall R."/>
            <person name="Gehrich-Schroeter G."/>
            <person name="Schneider S."/>
            <person name="Klenk H.-P."/>
            <person name="Eisen J.A."/>
        </authorList>
    </citation>
    <scope>NUCLEOTIDE SEQUENCE [LARGE SCALE GENOMIC DNA]</scope>
    <source>
        <strain evidence="3">ATCC 700253 / DSM 10332 / NAL</strain>
    </source>
</reference>
<dbReference type="CDD" id="cd02440">
    <property type="entry name" value="AdoMet_MTases"/>
    <property type="match status" value="1"/>
</dbReference>
<proteinExistence type="predicted"/>
<accession>G8TTY7</accession>
<dbReference type="InterPro" id="IPR050508">
    <property type="entry name" value="Methyltransf_Superfamily"/>
</dbReference>
<protein>
    <submittedName>
        <fullName evidence="2">Methyltransferase type 11</fullName>
    </submittedName>
</protein>
<dbReference type="InterPro" id="IPR029063">
    <property type="entry name" value="SAM-dependent_MTases_sf"/>
</dbReference>
<dbReference type="PANTHER" id="PTHR42912">
    <property type="entry name" value="METHYLTRANSFERASE"/>
    <property type="match status" value="1"/>
</dbReference>
<name>G8TTY7_SULAD</name>
<keyword evidence="2" id="KW-0808">Transferase</keyword>
<dbReference type="Pfam" id="PF08241">
    <property type="entry name" value="Methyltransf_11"/>
    <property type="match status" value="1"/>
</dbReference>
<gene>
    <name evidence="2" type="ordered locus">Sulac_1078</name>
</gene>
<evidence type="ECO:0000313" key="3">
    <source>
        <dbReference type="Proteomes" id="UP000005439"/>
    </source>
</evidence>
<dbReference type="GO" id="GO:0008757">
    <property type="term" value="F:S-adenosylmethionine-dependent methyltransferase activity"/>
    <property type="evidence" value="ECO:0007669"/>
    <property type="project" value="InterPro"/>
</dbReference>
<dbReference type="PATRIC" id="fig|679936.5.peg.1137"/>
<evidence type="ECO:0000313" key="2">
    <source>
        <dbReference type="EMBL" id="AEW04578.1"/>
    </source>
</evidence>
<dbReference type="SUPFAM" id="SSF53335">
    <property type="entry name" value="S-adenosyl-L-methionine-dependent methyltransferases"/>
    <property type="match status" value="1"/>
</dbReference>
<dbReference type="Gene3D" id="3.40.50.150">
    <property type="entry name" value="Vaccinia Virus protein VP39"/>
    <property type="match status" value="1"/>
</dbReference>
<dbReference type="AlphaFoldDB" id="G8TTY7"/>
<keyword evidence="3" id="KW-1185">Reference proteome</keyword>
<organism evidence="2 3">
    <name type="scientific">Sulfobacillus acidophilus (strain ATCC 700253 / DSM 10332 / NAL)</name>
    <dbReference type="NCBI Taxonomy" id="679936"/>
    <lineage>
        <taxon>Bacteria</taxon>
        <taxon>Bacillati</taxon>
        <taxon>Bacillota</taxon>
        <taxon>Clostridia</taxon>
        <taxon>Eubacteriales</taxon>
        <taxon>Clostridiales Family XVII. Incertae Sedis</taxon>
        <taxon>Sulfobacillus</taxon>
    </lineage>
</organism>
<dbReference type="HOGENOM" id="CLU_037990_16_1_9"/>
<dbReference type="InterPro" id="IPR013216">
    <property type="entry name" value="Methyltransf_11"/>
</dbReference>
<evidence type="ECO:0000259" key="1">
    <source>
        <dbReference type="Pfam" id="PF08241"/>
    </source>
</evidence>
<reference evidence="2 3" key="2">
    <citation type="journal article" date="2012" name="Stand. Genomic Sci.">
        <title>Complete genome sequence of the moderately thermophilic mineral-sulfide-oxidizing firmicute Sulfobacillus acidophilus type strain (NAL(T)).</title>
        <authorList>
            <person name="Anderson I."/>
            <person name="Chertkov O."/>
            <person name="Chen A."/>
            <person name="Saunders E."/>
            <person name="Lapidus A."/>
            <person name="Nolan M."/>
            <person name="Lucas S."/>
            <person name="Hammon N."/>
            <person name="Deshpande S."/>
            <person name="Cheng J.F."/>
            <person name="Han C."/>
            <person name="Tapia R."/>
            <person name="Goodwin L.A."/>
            <person name="Pitluck S."/>
            <person name="Liolios K."/>
            <person name="Pagani I."/>
            <person name="Ivanova N."/>
            <person name="Mikhailova N."/>
            <person name="Pati A."/>
            <person name="Palaniappan K."/>
            <person name="Land M."/>
            <person name="Pan C."/>
            <person name="Rohde M."/>
            <person name="Pukall R."/>
            <person name="Goker M."/>
            <person name="Detter J.C."/>
            <person name="Woyke T."/>
            <person name="Bristow J."/>
            <person name="Eisen J.A."/>
            <person name="Markowitz V."/>
            <person name="Hugenholtz P."/>
            <person name="Kyrpides N.C."/>
            <person name="Klenk H.P."/>
            <person name="Mavromatis K."/>
        </authorList>
    </citation>
    <scope>NUCLEOTIDE SEQUENCE [LARGE SCALE GENOMIC DNA]</scope>
    <source>
        <strain evidence="3">ATCC 700253 / DSM 10332 / NAL</strain>
    </source>
</reference>
<dbReference type="GO" id="GO:0032259">
    <property type="term" value="P:methylation"/>
    <property type="evidence" value="ECO:0007669"/>
    <property type="project" value="UniProtKB-KW"/>
</dbReference>
<sequence>MLHGGSSGFWSKEQLQRLTTVDREKWMPREPVLTALHPEPGEQLADIGAGLGWLTFPLAQRVGTEGRVWAIEPSPDATDALRAEARSLPQIQVLTTVAESLTLPDASLDGVLWHTVYLAIQDVPTAMTETYRVLKPGGRWLIVDWKSIDTPMGPPLARRQPPEAVLPRALAVGFRLVRHVNPGPVTWGLLFEKPQSEEA</sequence>
<keyword evidence="2" id="KW-0489">Methyltransferase</keyword>
<dbReference type="KEGG" id="sap:Sulac_1078"/>
<dbReference type="EMBL" id="CP003179">
    <property type="protein sequence ID" value="AEW04578.1"/>
    <property type="molecule type" value="Genomic_DNA"/>
</dbReference>
<dbReference type="Proteomes" id="UP000005439">
    <property type="component" value="Chromosome"/>
</dbReference>
<feature type="domain" description="Methyltransferase type 11" evidence="1">
    <location>
        <begin position="46"/>
        <end position="141"/>
    </location>
</feature>